<sequence length="918" mass="102400">MFAIAGKPAQQSVGDTIQVLAGRLGTAQLLEDRRASIAGIRSLAKQYPASGKLQSSSIASSALRGLIAGLSKDGEDVDTVKVTLETLLMLFNPDKNSAEASEELALWIADEFTQRQENINLLLDFLDTNDFYSRLYSLQLLSAILSSRTERTEECIFAAPLGISRLVAVLADNRDAIRNEGLSLLIHLTPTSTELQKRVAFEDAFERIFNIIKSEGSLLHGDRIVEDCLILLANLLRFNVSNQSFFREAGCVPKVARLLNDTLREQGSEPEVAEWAKLQRNRNIYALLAVLRLFLTTGGVGTQTNQASFWQSGVLNQVLQLAFNRATEMQIKVEALITCADLIRGNASIQEQFAQLKVTSVLDEPLGEGTQAIQQNGIAQVYVIDGLLDLTLSVPLLTAFDSRLAACECIKAYFYNHPVIRKHFLRRAIEGHTSGADETANVLTTLLQPLDSHVSINPYRSWFAAVILFHLIFEDANGKSLAMSVTEGDASQGEEVVTCIQTLTENLLNGIQRNVDERVLVAYLMLLCGWLFEDPDGVNDFLGEGSNIQSLVQMGLRPAGDEIIVQGLCAMLLGIVYEFSTKDSPVPRATIHPILASQMGRDQYIDRLTKFRGHPLVRDFEVLPQNLNAAPPGSLPDVLFDKTFVDFVKDNFSRLLRAIDRDPGMEVPVIANGVQKGISREMVDSLRSQLEEKDKALHKSEEELLSKSRQLGQEQADHRRAKETFAVELGRIKQVNEALHRHHEEDLNKLRAEQSRMLQDHQRQLEHVQKTAEANADRTRKRMEAEIADLQSHVTKLEADLSKANKNHIQDLQTAHDEYTANKAEQEARLQRAEEKAKDFEARSEVAAARIRKAELSLAKMEKEKQAVQNELDDLLMVFSDLEAKVTRYKEKLQALGEVISDDEDEDGDAEEVEDDVD</sequence>
<evidence type="ECO:0000256" key="2">
    <source>
        <dbReference type="ARBA" id="ARBA00023034"/>
    </source>
</evidence>
<organism evidence="7 8">
    <name type="scientific">Hyaloscypha hepaticicola</name>
    <dbReference type="NCBI Taxonomy" id="2082293"/>
    <lineage>
        <taxon>Eukaryota</taxon>
        <taxon>Fungi</taxon>
        <taxon>Dikarya</taxon>
        <taxon>Ascomycota</taxon>
        <taxon>Pezizomycotina</taxon>
        <taxon>Leotiomycetes</taxon>
        <taxon>Helotiales</taxon>
        <taxon>Hyaloscyphaceae</taxon>
        <taxon>Hyaloscypha</taxon>
    </lineage>
</organism>
<evidence type="ECO:0000259" key="6">
    <source>
        <dbReference type="Pfam" id="PF04871"/>
    </source>
</evidence>
<evidence type="ECO:0000256" key="3">
    <source>
        <dbReference type="ARBA" id="ARBA00023054"/>
    </source>
</evidence>
<evidence type="ECO:0000256" key="1">
    <source>
        <dbReference type="ARBA" id="ARBA00004555"/>
    </source>
</evidence>
<dbReference type="InterPro" id="IPR006955">
    <property type="entry name" value="Uso1_p115_C"/>
</dbReference>
<dbReference type="OrthoDB" id="198977at2759"/>
<dbReference type="EMBL" id="KZ613492">
    <property type="protein sequence ID" value="PMD18696.1"/>
    <property type="molecule type" value="Genomic_DNA"/>
</dbReference>
<protein>
    <recommendedName>
        <fullName evidence="9">Intracellular protein transport protein</fullName>
    </recommendedName>
</protein>
<dbReference type="AlphaFoldDB" id="A0A2J6PXS0"/>
<accession>A0A2J6PXS0</accession>
<dbReference type="InterPro" id="IPR024095">
    <property type="entry name" value="Vesicle_P115"/>
</dbReference>
<dbReference type="InterPro" id="IPR006953">
    <property type="entry name" value="Vesicle_Uso1_P115_head"/>
</dbReference>
<keyword evidence="8" id="KW-1185">Reference proteome</keyword>
<name>A0A2J6PXS0_9HELO</name>
<dbReference type="GO" id="GO:0005783">
    <property type="term" value="C:endoplasmic reticulum"/>
    <property type="evidence" value="ECO:0007669"/>
    <property type="project" value="TreeGrafter"/>
</dbReference>
<evidence type="ECO:0000313" key="7">
    <source>
        <dbReference type="EMBL" id="PMD18696.1"/>
    </source>
</evidence>
<dbReference type="InterPro" id="IPR016024">
    <property type="entry name" value="ARM-type_fold"/>
</dbReference>
<dbReference type="PANTHER" id="PTHR10013">
    <property type="entry name" value="GENERAL VESICULAR TRANSPORT FACTOR P115"/>
    <property type="match status" value="1"/>
</dbReference>
<dbReference type="Pfam" id="PF04869">
    <property type="entry name" value="Uso1_p115_head"/>
    <property type="match status" value="1"/>
</dbReference>
<dbReference type="GO" id="GO:0048211">
    <property type="term" value="P:Golgi vesicle docking"/>
    <property type="evidence" value="ECO:0007669"/>
    <property type="project" value="TreeGrafter"/>
</dbReference>
<dbReference type="GO" id="GO:0006886">
    <property type="term" value="P:intracellular protein transport"/>
    <property type="evidence" value="ECO:0007669"/>
    <property type="project" value="InterPro"/>
</dbReference>
<evidence type="ECO:0000259" key="5">
    <source>
        <dbReference type="Pfam" id="PF04869"/>
    </source>
</evidence>
<dbReference type="InterPro" id="IPR011989">
    <property type="entry name" value="ARM-like"/>
</dbReference>
<comment type="subcellular location">
    <subcellularLocation>
        <location evidence="1">Golgi apparatus</location>
    </subcellularLocation>
</comment>
<feature type="domain" description="Uso1/p115-like vesicle tethering protein C-terminal" evidence="6">
    <location>
        <begin position="781"/>
        <end position="916"/>
    </location>
</feature>
<dbReference type="Gene3D" id="1.25.10.10">
    <property type="entry name" value="Leucine-rich Repeat Variant"/>
    <property type="match status" value="1"/>
</dbReference>
<evidence type="ECO:0000256" key="4">
    <source>
        <dbReference type="SAM" id="MobiDB-lite"/>
    </source>
</evidence>
<proteinExistence type="predicted"/>
<feature type="domain" description="Vesicle tethering protein Uso1/P115-like head" evidence="5">
    <location>
        <begin position="346"/>
        <end position="659"/>
    </location>
</feature>
<feature type="region of interest" description="Disordered" evidence="4">
    <location>
        <begin position="898"/>
        <end position="918"/>
    </location>
</feature>
<dbReference type="GO" id="GO:0000139">
    <property type="term" value="C:Golgi membrane"/>
    <property type="evidence" value="ECO:0007669"/>
    <property type="project" value="InterPro"/>
</dbReference>
<keyword evidence="3" id="KW-0175">Coiled coil</keyword>
<dbReference type="SUPFAM" id="SSF48371">
    <property type="entry name" value="ARM repeat"/>
    <property type="match status" value="1"/>
</dbReference>
<dbReference type="FunFam" id="1.25.10.10:FF:000296">
    <property type="entry name" value="Related to transport protein USO1"/>
    <property type="match status" value="1"/>
</dbReference>
<dbReference type="PANTHER" id="PTHR10013:SF0">
    <property type="entry name" value="GENERAL VESICULAR TRANSPORT FACTOR P115"/>
    <property type="match status" value="1"/>
</dbReference>
<dbReference type="STRING" id="1745343.A0A2J6PXS0"/>
<feature type="compositionally biased region" description="Acidic residues" evidence="4">
    <location>
        <begin position="900"/>
        <end position="918"/>
    </location>
</feature>
<dbReference type="GO" id="GO:0005795">
    <property type="term" value="C:Golgi stack"/>
    <property type="evidence" value="ECO:0007669"/>
    <property type="project" value="TreeGrafter"/>
</dbReference>
<reference evidence="7" key="1">
    <citation type="submission" date="2016-05" db="EMBL/GenBank/DDBJ databases">
        <title>A degradative enzymes factory behind the ericoid mycorrhizal symbiosis.</title>
        <authorList>
            <consortium name="DOE Joint Genome Institute"/>
            <person name="Martino E."/>
            <person name="Morin E."/>
            <person name="Grelet G."/>
            <person name="Kuo A."/>
            <person name="Kohler A."/>
            <person name="Daghino S."/>
            <person name="Barry K."/>
            <person name="Choi C."/>
            <person name="Cichocki N."/>
            <person name="Clum A."/>
            <person name="Copeland A."/>
            <person name="Hainaut M."/>
            <person name="Haridas S."/>
            <person name="Labutti K."/>
            <person name="Lindquist E."/>
            <person name="Lipzen A."/>
            <person name="Khouja H.-R."/>
            <person name="Murat C."/>
            <person name="Ohm R."/>
            <person name="Olson A."/>
            <person name="Spatafora J."/>
            <person name="Veneault-Fourrey C."/>
            <person name="Henrissat B."/>
            <person name="Grigoriev I."/>
            <person name="Martin F."/>
            <person name="Perotto S."/>
        </authorList>
    </citation>
    <scope>NUCLEOTIDE SEQUENCE [LARGE SCALE GENOMIC DNA]</scope>
    <source>
        <strain evidence="7">UAMH 7357</strain>
    </source>
</reference>
<keyword evidence="2" id="KW-0333">Golgi apparatus</keyword>
<dbReference type="GO" id="GO:0048280">
    <property type="term" value="P:vesicle fusion with Golgi apparatus"/>
    <property type="evidence" value="ECO:0007669"/>
    <property type="project" value="InterPro"/>
</dbReference>
<dbReference type="Proteomes" id="UP000235672">
    <property type="component" value="Unassembled WGS sequence"/>
</dbReference>
<evidence type="ECO:0000313" key="8">
    <source>
        <dbReference type="Proteomes" id="UP000235672"/>
    </source>
</evidence>
<gene>
    <name evidence="7" type="ORF">NA56DRAFT_706222</name>
</gene>
<dbReference type="Pfam" id="PF04871">
    <property type="entry name" value="Uso1_p115_C"/>
    <property type="match status" value="1"/>
</dbReference>
<dbReference type="GO" id="GO:0012507">
    <property type="term" value="C:ER to Golgi transport vesicle membrane"/>
    <property type="evidence" value="ECO:0007669"/>
    <property type="project" value="TreeGrafter"/>
</dbReference>
<evidence type="ECO:0008006" key="9">
    <source>
        <dbReference type="Google" id="ProtNLM"/>
    </source>
</evidence>
<dbReference type="GO" id="GO:0006888">
    <property type="term" value="P:endoplasmic reticulum to Golgi vesicle-mediated transport"/>
    <property type="evidence" value="ECO:0007669"/>
    <property type="project" value="TreeGrafter"/>
</dbReference>